<dbReference type="GO" id="GO:0016787">
    <property type="term" value="F:hydrolase activity"/>
    <property type="evidence" value="ECO:0007669"/>
    <property type="project" value="UniProtKB-KW"/>
</dbReference>
<evidence type="ECO:0000256" key="1">
    <source>
        <dbReference type="ARBA" id="ARBA00022679"/>
    </source>
</evidence>
<gene>
    <name evidence="8" type="ORF">PUN28_014667</name>
</gene>
<reference evidence="8 9" key="1">
    <citation type="submission" date="2023-03" db="EMBL/GenBank/DDBJ databases">
        <title>High recombination rates correlate with genetic variation in Cardiocondyla obscurior ants.</title>
        <authorList>
            <person name="Errbii M."/>
        </authorList>
    </citation>
    <scope>NUCLEOTIDE SEQUENCE [LARGE SCALE GENOMIC DNA]</scope>
    <source>
        <strain evidence="8">Alpha-2009</strain>
        <tissue evidence="8">Whole body</tissue>
    </source>
</reference>
<dbReference type="Proteomes" id="UP001430953">
    <property type="component" value="Unassembled WGS sequence"/>
</dbReference>
<accession>A0AAW2F0U9</accession>
<keyword evidence="9" id="KW-1185">Reference proteome</keyword>
<keyword evidence="3" id="KW-0540">Nuclease</keyword>
<dbReference type="PANTHER" id="PTHR34072:SF52">
    <property type="entry name" value="RIBONUCLEASE H"/>
    <property type="match status" value="1"/>
</dbReference>
<dbReference type="InterPro" id="IPR041373">
    <property type="entry name" value="RT_RNaseH"/>
</dbReference>
<evidence type="ECO:0000313" key="8">
    <source>
        <dbReference type="EMBL" id="KAL0107502.1"/>
    </source>
</evidence>
<dbReference type="GO" id="GO:0004519">
    <property type="term" value="F:endonuclease activity"/>
    <property type="evidence" value="ECO:0007669"/>
    <property type="project" value="UniProtKB-KW"/>
</dbReference>
<proteinExistence type="predicted"/>
<protein>
    <recommendedName>
        <fullName evidence="7">Reverse transcriptase RNase H-like domain-containing protein</fullName>
    </recommendedName>
</protein>
<feature type="domain" description="Reverse transcriptase RNase H-like" evidence="7">
    <location>
        <begin position="2"/>
        <end position="88"/>
    </location>
</feature>
<comment type="caution">
    <text evidence="8">The sequence shown here is derived from an EMBL/GenBank/DDBJ whole genome shotgun (WGS) entry which is preliminary data.</text>
</comment>
<keyword evidence="6" id="KW-0695">RNA-directed DNA polymerase</keyword>
<evidence type="ECO:0000256" key="4">
    <source>
        <dbReference type="ARBA" id="ARBA00022759"/>
    </source>
</evidence>
<keyword evidence="2" id="KW-0548">Nucleotidyltransferase</keyword>
<dbReference type="PANTHER" id="PTHR34072">
    <property type="entry name" value="ENZYMATIC POLYPROTEIN-RELATED"/>
    <property type="match status" value="1"/>
</dbReference>
<evidence type="ECO:0000256" key="2">
    <source>
        <dbReference type="ARBA" id="ARBA00022695"/>
    </source>
</evidence>
<keyword evidence="1" id="KW-0808">Transferase</keyword>
<evidence type="ECO:0000256" key="3">
    <source>
        <dbReference type="ARBA" id="ARBA00022722"/>
    </source>
</evidence>
<dbReference type="EMBL" id="JADYXP020000016">
    <property type="protein sequence ID" value="KAL0107502.1"/>
    <property type="molecule type" value="Genomic_DNA"/>
</dbReference>
<dbReference type="Pfam" id="PF17917">
    <property type="entry name" value="RT_RNaseH"/>
    <property type="match status" value="1"/>
</dbReference>
<keyword evidence="4" id="KW-0255">Endonuclease</keyword>
<dbReference type="GO" id="GO:0003964">
    <property type="term" value="F:RNA-directed DNA polymerase activity"/>
    <property type="evidence" value="ECO:0007669"/>
    <property type="project" value="UniProtKB-KW"/>
</dbReference>
<keyword evidence="5" id="KW-0378">Hydrolase</keyword>
<name>A0AAW2F0U9_9HYME</name>
<organism evidence="8 9">
    <name type="scientific">Cardiocondyla obscurior</name>
    <dbReference type="NCBI Taxonomy" id="286306"/>
    <lineage>
        <taxon>Eukaryota</taxon>
        <taxon>Metazoa</taxon>
        <taxon>Ecdysozoa</taxon>
        <taxon>Arthropoda</taxon>
        <taxon>Hexapoda</taxon>
        <taxon>Insecta</taxon>
        <taxon>Pterygota</taxon>
        <taxon>Neoptera</taxon>
        <taxon>Endopterygota</taxon>
        <taxon>Hymenoptera</taxon>
        <taxon>Apocrita</taxon>
        <taxon>Aculeata</taxon>
        <taxon>Formicoidea</taxon>
        <taxon>Formicidae</taxon>
        <taxon>Myrmicinae</taxon>
        <taxon>Cardiocondyla</taxon>
    </lineage>
</organism>
<evidence type="ECO:0000256" key="6">
    <source>
        <dbReference type="ARBA" id="ARBA00022918"/>
    </source>
</evidence>
<dbReference type="InterPro" id="IPR043502">
    <property type="entry name" value="DNA/RNA_pol_sf"/>
</dbReference>
<dbReference type="AlphaFoldDB" id="A0AAW2F0U9"/>
<evidence type="ECO:0000256" key="5">
    <source>
        <dbReference type="ARBA" id="ARBA00022801"/>
    </source>
</evidence>
<sequence length="271" mass="31051">MYGFGAILFQKCDDDGALHPIYYTSGKTTDIESRYTRYELETLAIIKALRRFRIYLLGINFKIVTICEAFALTINKKDMCVRTVEVRAKLHTAFSSRTHARPPHARAESAHTFARLRAAPSPRARKRIPLHRVIGFFFCPFRPPVHITALTRLAYPWILAVFFSKQIQRVLEHHRLSGRTRCNGRVTSRERTVRALHARGDTETSGQAHRTSATRDYGPLSAQEFTSVAGRRRGLGSFVFLAFFGVKLHTLAMQRRRSWLGFLLTALHYSE</sequence>
<dbReference type="SUPFAM" id="SSF56672">
    <property type="entry name" value="DNA/RNA polymerases"/>
    <property type="match status" value="1"/>
</dbReference>
<evidence type="ECO:0000313" key="9">
    <source>
        <dbReference type="Proteomes" id="UP001430953"/>
    </source>
</evidence>
<evidence type="ECO:0000259" key="7">
    <source>
        <dbReference type="Pfam" id="PF17917"/>
    </source>
</evidence>